<gene>
    <name evidence="7" type="ORF">EV666_105121</name>
</gene>
<evidence type="ECO:0000256" key="4">
    <source>
        <dbReference type="PROSITE-ProRule" id="PRU00335"/>
    </source>
</evidence>
<evidence type="ECO:0000256" key="2">
    <source>
        <dbReference type="ARBA" id="ARBA00023125"/>
    </source>
</evidence>
<dbReference type="InterPro" id="IPR036271">
    <property type="entry name" value="Tet_transcr_reg_TetR-rel_C_sf"/>
</dbReference>
<feature type="domain" description="HTH tetR-type" evidence="6">
    <location>
        <begin position="36"/>
        <end position="96"/>
    </location>
</feature>
<organism evidence="7 8">
    <name type="scientific">Camelimonas lactis</name>
    <dbReference type="NCBI Taxonomy" id="659006"/>
    <lineage>
        <taxon>Bacteria</taxon>
        <taxon>Pseudomonadati</taxon>
        <taxon>Pseudomonadota</taxon>
        <taxon>Alphaproteobacteria</taxon>
        <taxon>Hyphomicrobiales</taxon>
        <taxon>Chelatococcaceae</taxon>
        <taxon>Camelimonas</taxon>
    </lineage>
</organism>
<comment type="caution">
    <text evidence="7">The sequence shown here is derived from an EMBL/GenBank/DDBJ whole genome shotgun (WGS) entry which is preliminary data.</text>
</comment>
<keyword evidence="2 4" id="KW-0238">DNA-binding</keyword>
<reference evidence="7 8" key="1">
    <citation type="submission" date="2019-03" db="EMBL/GenBank/DDBJ databases">
        <title>Genomic Encyclopedia of Type Strains, Phase IV (KMG-IV): sequencing the most valuable type-strain genomes for metagenomic binning, comparative biology and taxonomic classification.</title>
        <authorList>
            <person name="Goeker M."/>
        </authorList>
    </citation>
    <scope>NUCLEOTIDE SEQUENCE [LARGE SCALE GENOMIC DNA]</scope>
    <source>
        <strain evidence="7 8">DSM 22958</strain>
    </source>
</reference>
<dbReference type="Gene3D" id="1.10.357.10">
    <property type="entry name" value="Tetracycline Repressor, domain 2"/>
    <property type="match status" value="1"/>
</dbReference>
<evidence type="ECO:0000256" key="5">
    <source>
        <dbReference type="SAM" id="MobiDB-lite"/>
    </source>
</evidence>
<dbReference type="PANTHER" id="PTHR30055:SF146">
    <property type="entry name" value="HTH-TYPE TRANSCRIPTIONAL DUAL REGULATOR CECR"/>
    <property type="match status" value="1"/>
</dbReference>
<dbReference type="EMBL" id="SLWL01000005">
    <property type="protein sequence ID" value="TCO13750.1"/>
    <property type="molecule type" value="Genomic_DNA"/>
</dbReference>
<evidence type="ECO:0000256" key="1">
    <source>
        <dbReference type="ARBA" id="ARBA00023015"/>
    </source>
</evidence>
<evidence type="ECO:0000313" key="8">
    <source>
        <dbReference type="Proteomes" id="UP000294881"/>
    </source>
</evidence>
<evidence type="ECO:0000256" key="3">
    <source>
        <dbReference type="ARBA" id="ARBA00023163"/>
    </source>
</evidence>
<feature type="DNA-binding region" description="H-T-H motif" evidence="4">
    <location>
        <begin position="59"/>
        <end position="78"/>
    </location>
</feature>
<keyword evidence="8" id="KW-1185">Reference proteome</keyword>
<dbReference type="Proteomes" id="UP000294881">
    <property type="component" value="Unassembled WGS sequence"/>
</dbReference>
<sequence>MTSPAPGHALPADQSRARGETDAGARAVTAAPLAPDGKRDQILAGARQVFRSQGFDAASMDGVARAAGVSKGTLYVYFTSKEGLFADLVRADLQAAAEQQAILDRNNPDIRAVLHAYGVSFIRRMLEPEHIAMVRMVIAASIKLPALGQIFYEAGPEHGINHLSGYLDECTARGQLDIPDTALAAAQFYELCQGAIVKPLFFGAPSDTSDTSIQKTIVSALDMFMGRYRPGA</sequence>
<proteinExistence type="predicted"/>
<dbReference type="GO" id="GO:0000976">
    <property type="term" value="F:transcription cis-regulatory region binding"/>
    <property type="evidence" value="ECO:0007669"/>
    <property type="project" value="TreeGrafter"/>
</dbReference>
<dbReference type="RefSeq" id="WP_165909931.1">
    <property type="nucleotide sequence ID" value="NZ_JBHUNN010000002.1"/>
</dbReference>
<dbReference type="FunFam" id="1.10.10.60:FF:000141">
    <property type="entry name" value="TetR family transcriptional regulator"/>
    <property type="match status" value="1"/>
</dbReference>
<dbReference type="GO" id="GO:0003700">
    <property type="term" value="F:DNA-binding transcription factor activity"/>
    <property type="evidence" value="ECO:0007669"/>
    <property type="project" value="TreeGrafter"/>
</dbReference>
<dbReference type="InterPro" id="IPR023772">
    <property type="entry name" value="DNA-bd_HTH_TetR-type_CS"/>
</dbReference>
<dbReference type="PANTHER" id="PTHR30055">
    <property type="entry name" value="HTH-TYPE TRANSCRIPTIONAL REGULATOR RUTR"/>
    <property type="match status" value="1"/>
</dbReference>
<dbReference type="Gene3D" id="1.10.10.60">
    <property type="entry name" value="Homeodomain-like"/>
    <property type="match status" value="1"/>
</dbReference>
<dbReference type="SUPFAM" id="SSF46689">
    <property type="entry name" value="Homeodomain-like"/>
    <property type="match status" value="1"/>
</dbReference>
<dbReference type="SUPFAM" id="SSF48498">
    <property type="entry name" value="Tetracyclin repressor-like, C-terminal domain"/>
    <property type="match status" value="1"/>
</dbReference>
<protein>
    <submittedName>
        <fullName evidence="7">TetR family transcriptional regulator</fullName>
    </submittedName>
</protein>
<evidence type="ECO:0000259" key="6">
    <source>
        <dbReference type="PROSITE" id="PS50977"/>
    </source>
</evidence>
<accession>A0A4R2GTE0</accession>
<name>A0A4R2GTE0_9HYPH</name>
<dbReference type="InterPro" id="IPR009057">
    <property type="entry name" value="Homeodomain-like_sf"/>
</dbReference>
<dbReference type="PRINTS" id="PR00455">
    <property type="entry name" value="HTHTETR"/>
</dbReference>
<dbReference type="PROSITE" id="PS01081">
    <property type="entry name" value="HTH_TETR_1"/>
    <property type="match status" value="1"/>
</dbReference>
<keyword evidence="1" id="KW-0805">Transcription regulation</keyword>
<dbReference type="Pfam" id="PF14246">
    <property type="entry name" value="TetR_C_7"/>
    <property type="match status" value="1"/>
</dbReference>
<evidence type="ECO:0000313" key="7">
    <source>
        <dbReference type="EMBL" id="TCO13750.1"/>
    </source>
</evidence>
<keyword evidence="3" id="KW-0804">Transcription</keyword>
<dbReference type="AlphaFoldDB" id="A0A4R2GTE0"/>
<dbReference type="InterPro" id="IPR039536">
    <property type="entry name" value="TetR_C_Proteobacteria"/>
</dbReference>
<dbReference type="PROSITE" id="PS50977">
    <property type="entry name" value="HTH_TETR_2"/>
    <property type="match status" value="1"/>
</dbReference>
<dbReference type="InterPro" id="IPR001647">
    <property type="entry name" value="HTH_TetR"/>
</dbReference>
<dbReference type="Pfam" id="PF00440">
    <property type="entry name" value="TetR_N"/>
    <property type="match status" value="1"/>
</dbReference>
<dbReference type="InterPro" id="IPR050109">
    <property type="entry name" value="HTH-type_TetR-like_transc_reg"/>
</dbReference>
<feature type="region of interest" description="Disordered" evidence="5">
    <location>
        <begin position="1"/>
        <end position="25"/>
    </location>
</feature>